<dbReference type="NCBIfam" id="TIGR00810">
    <property type="entry name" value="secG"/>
    <property type="match status" value="1"/>
</dbReference>
<keyword evidence="10 11" id="KW-0472">Membrane</keyword>
<comment type="subcellular location">
    <subcellularLocation>
        <location evidence="1 11">Cell membrane</location>
        <topology evidence="1 11">Multi-pass membrane protein</topology>
    </subcellularLocation>
</comment>
<evidence type="ECO:0000256" key="3">
    <source>
        <dbReference type="ARBA" id="ARBA00017876"/>
    </source>
</evidence>
<dbReference type="GO" id="GO:0065002">
    <property type="term" value="P:intracellular protein transmembrane transport"/>
    <property type="evidence" value="ECO:0007669"/>
    <property type="project" value="TreeGrafter"/>
</dbReference>
<sequence length="172" mass="17401">MQTILTVFHIFLAVGLVGLILIQHGKGADMGAAFGSGASGTVFGSKGSASFLTRATAILATLFFVTSMVMAYFAAQTNEPEGLMENMGTAPVIEVPAAETDLPAVPGGNSDLPAVPATDSMLQVPSEEMPPVEASESAAEANAAASEAMVDSTREAAGDEQQPAVPTAVDGK</sequence>
<evidence type="ECO:0000256" key="1">
    <source>
        <dbReference type="ARBA" id="ARBA00004651"/>
    </source>
</evidence>
<keyword evidence="4 11" id="KW-0813">Transport</keyword>
<evidence type="ECO:0000256" key="9">
    <source>
        <dbReference type="ARBA" id="ARBA00023010"/>
    </source>
</evidence>
<dbReference type="Proteomes" id="UP000094849">
    <property type="component" value="Unassembled WGS sequence"/>
</dbReference>
<dbReference type="EMBL" id="LVJZ01000004">
    <property type="protein sequence ID" value="ODB94358.1"/>
    <property type="molecule type" value="Genomic_DNA"/>
</dbReference>
<dbReference type="InterPro" id="IPR004692">
    <property type="entry name" value="SecG"/>
</dbReference>
<comment type="caution">
    <text evidence="13">The sequence shown here is derived from an EMBL/GenBank/DDBJ whole genome shotgun (WGS) entry which is preliminary data.</text>
</comment>
<comment type="caution">
    <text evidence="11">Lacks conserved residue(s) required for the propagation of feature annotation.</text>
</comment>
<evidence type="ECO:0000256" key="5">
    <source>
        <dbReference type="ARBA" id="ARBA00022475"/>
    </source>
</evidence>
<reference evidence="13 14" key="1">
    <citation type="submission" date="2016-03" db="EMBL/GenBank/DDBJ databases">
        <title>Chemosynthetic sulphur-oxidizing symbionts of marine invertebrate animals are capable of nitrogen fixation.</title>
        <authorList>
            <person name="Petersen J.M."/>
            <person name="Kemper A."/>
            <person name="Gruber-Vodicka H."/>
            <person name="Cardini U."/>
            <person name="Geest Mvander."/>
            <person name="Kleiner M."/>
            <person name="Bulgheresi S."/>
            <person name="Fussmann M."/>
            <person name="Herbold C."/>
            <person name="Seah B.K.B."/>
            <person name="Antony C.Paul."/>
            <person name="Liu D."/>
            <person name="Belitz A."/>
            <person name="Weber M."/>
        </authorList>
    </citation>
    <scope>NUCLEOTIDE SEQUENCE [LARGE SCALE GENOMIC DNA]</scope>
    <source>
        <strain evidence="13">G_D</strain>
    </source>
</reference>
<dbReference type="GO" id="GO:0043952">
    <property type="term" value="P:protein transport by the Sec complex"/>
    <property type="evidence" value="ECO:0007669"/>
    <property type="project" value="TreeGrafter"/>
</dbReference>
<keyword evidence="14" id="KW-1185">Reference proteome</keyword>
<evidence type="ECO:0000256" key="2">
    <source>
        <dbReference type="ARBA" id="ARBA00008445"/>
    </source>
</evidence>
<accession>A0A1E2UI40</accession>
<evidence type="ECO:0000256" key="12">
    <source>
        <dbReference type="SAM" id="MobiDB-lite"/>
    </source>
</evidence>
<keyword evidence="7 11" id="KW-0653">Protein transport</keyword>
<dbReference type="PANTHER" id="PTHR34182:SF1">
    <property type="entry name" value="PROTEIN-EXPORT MEMBRANE PROTEIN SECG"/>
    <property type="match status" value="1"/>
</dbReference>
<dbReference type="OrthoDB" id="9813947at2"/>
<dbReference type="PANTHER" id="PTHR34182">
    <property type="entry name" value="PROTEIN-EXPORT MEMBRANE PROTEIN SECG"/>
    <property type="match status" value="1"/>
</dbReference>
<dbReference type="GO" id="GO:0009306">
    <property type="term" value="P:protein secretion"/>
    <property type="evidence" value="ECO:0007669"/>
    <property type="project" value="UniProtKB-UniRule"/>
</dbReference>
<dbReference type="GO" id="GO:0015450">
    <property type="term" value="F:protein-transporting ATPase activity"/>
    <property type="evidence" value="ECO:0007669"/>
    <property type="project" value="UniProtKB-UniRule"/>
</dbReference>
<evidence type="ECO:0000313" key="14">
    <source>
        <dbReference type="Proteomes" id="UP000094849"/>
    </source>
</evidence>
<dbReference type="Pfam" id="PF03840">
    <property type="entry name" value="SecG"/>
    <property type="match status" value="1"/>
</dbReference>
<keyword evidence="8 11" id="KW-1133">Transmembrane helix</keyword>
<keyword evidence="5 11" id="KW-1003">Cell membrane</keyword>
<organism evidence="13 14">
    <name type="scientific">Candidatus Thiodiazotropha endoloripes</name>
    <dbReference type="NCBI Taxonomy" id="1818881"/>
    <lineage>
        <taxon>Bacteria</taxon>
        <taxon>Pseudomonadati</taxon>
        <taxon>Pseudomonadota</taxon>
        <taxon>Gammaproteobacteria</taxon>
        <taxon>Chromatiales</taxon>
        <taxon>Sedimenticolaceae</taxon>
        <taxon>Candidatus Thiodiazotropha</taxon>
    </lineage>
</organism>
<dbReference type="PRINTS" id="PR01651">
    <property type="entry name" value="SECGEXPORT"/>
</dbReference>
<dbReference type="RefSeq" id="WP_069014794.1">
    <property type="nucleotide sequence ID" value="NZ_LVJW01000006.1"/>
</dbReference>
<feature type="transmembrane region" description="Helical" evidence="11">
    <location>
        <begin position="51"/>
        <end position="75"/>
    </location>
</feature>
<keyword evidence="9 11" id="KW-0811">Translocation</keyword>
<dbReference type="STRING" id="1818881.A3196_17630"/>
<evidence type="ECO:0000313" key="13">
    <source>
        <dbReference type="EMBL" id="ODB94358.1"/>
    </source>
</evidence>
<feature type="compositionally biased region" description="Low complexity" evidence="12">
    <location>
        <begin position="124"/>
        <end position="150"/>
    </location>
</feature>
<evidence type="ECO:0000256" key="4">
    <source>
        <dbReference type="ARBA" id="ARBA00022448"/>
    </source>
</evidence>
<evidence type="ECO:0000256" key="11">
    <source>
        <dbReference type="RuleBase" id="RU365087"/>
    </source>
</evidence>
<evidence type="ECO:0000256" key="6">
    <source>
        <dbReference type="ARBA" id="ARBA00022692"/>
    </source>
</evidence>
<evidence type="ECO:0000256" key="7">
    <source>
        <dbReference type="ARBA" id="ARBA00022927"/>
    </source>
</evidence>
<protein>
    <recommendedName>
        <fullName evidence="3 11">Protein-export membrane protein SecG</fullName>
    </recommendedName>
</protein>
<evidence type="ECO:0000256" key="8">
    <source>
        <dbReference type="ARBA" id="ARBA00022989"/>
    </source>
</evidence>
<feature type="region of interest" description="Disordered" evidence="12">
    <location>
        <begin position="123"/>
        <end position="172"/>
    </location>
</feature>
<gene>
    <name evidence="13" type="ORF">A3196_17630</name>
</gene>
<comment type="function">
    <text evidence="11">Involved in protein export. Participates in an early event of protein translocation.</text>
</comment>
<evidence type="ECO:0000256" key="10">
    <source>
        <dbReference type="ARBA" id="ARBA00023136"/>
    </source>
</evidence>
<name>A0A1E2UI40_9GAMM</name>
<dbReference type="AlphaFoldDB" id="A0A1E2UI40"/>
<dbReference type="GO" id="GO:0005886">
    <property type="term" value="C:plasma membrane"/>
    <property type="evidence" value="ECO:0007669"/>
    <property type="project" value="UniProtKB-SubCell"/>
</dbReference>
<comment type="similarity">
    <text evidence="2 11">Belongs to the SecG family.</text>
</comment>
<proteinExistence type="inferred from homology"/>
<keyword evidence="6 11" id="KW-0812">Transmembrane</keyword>